<dbReference type="Proteomes" id="UP001166251">
    <property type="component" value="Unassembled WGS sequence"/>
</dbReference>
<organism evidence="1 2">
    <name type="scientific">Neiella holothuriorum</name>
    <dbReference type="NCBI Taxonomy" id="2870530"/>
    <lineage>
        <taxon>Bacteria</taxon>
        <taxon>Pseudomonadati</taxon>
        <taxon>Pseudomonadota</taxon>
        <taxon>Gammaproteobacteria</taxon>
        <taxon>Alteromonadales</taxon>
        <taxon>Echinimonadaceae</taxon>
        <taxon>Neiella</taxon>
    </lineage>
</organism>
<proteinExistence type="predicted"/>
<comment type="caution">
    <text evidence="1">The sequence shown here is derived from an EMBL/GenBank/DDBJ whole genome shotgun (WGS) entry which is preliminary data.</text>
</comment>
<accession>A0ABS7EDL3</accession>
<name>A0ABS7EDL3_9GAMM</name>
<reference evidence="1" key="1">
    <citation type="submission" date="2021-07" db="EMBL/GenBank/DDBJ databases">
        <title>Neiella marina sp. nov., isolated from the intestinal content of sea cucumber Apostichopus japonicus.</title>
        <authorList>
            <person name="Bai X."/>
        </authorList>
    </citation>
    <scope>NUCLEOTIDE SEQUENCE</scope>
    <source>
        <strain evidence="1">126</strain>
    </source>
</reference>
<gene>
    <name evidence="1" type="ORF">K0504_05205</name>
</gene>
<dbReference type="RefSeq" id="WP_220103116.1">
    <property type="nucleotide sequence ID" value="NZ_JAHZSS010000004.1"/>
</dbReference>
<dbReference type="EMBL" id="JAHZSS010000004">
    <property type="protein sequence ID" value="MBW8190427.1"/>
    <property type="molecule type" value="Genomic_DNA"/>
</dbReference>
<keyword evidence="2" id="KW-1185">Reference proteome</keyword>
<protein>
    <submittedName>
        <fullName evidence="1">Uncharacterized protein</fullName>
    </submittedName>
</protein>
<sequence length="65" mass="7429">MLTSLFLTMSVATTAIPATPEEAHIPIRFEPVAEQHIPIRFEPVADKHIPIRFEPVTEQHIPIRF</sequence>
<evidence type="ECO:0000313" key="2">
    <source>
        <dbReference type="Proteomes" id="UP001166251"/>
    </source>
</evidence>
<evidence type="ECO:0000313" key="1">
    <source>
        <dbReference type="EMBL" id="MBW8190427.1"/>
    </source>
</evidence>